<keyword evidence="9" id="KW-1185">Reference proteome</keyword>
<protein>
    <recommendedName>
        <fullName evidence="6">Protein FAR1-RELATED SEQUENCE</fullName>
    </recommendedName>
</protein>
<dbReference type="Pfam" id="PF04434">
    <property type="entry name" value="SWIM"/>
    <property type="match status" value="1"/>
</dbReference>
<dbReference type="PANTHER" id="PTHR31669:SF283">
    <property type="entry name" value="PROTEIN FAR1-RELATED SEQUENCE"/>
    <property type="match status" value="1"/>
</dbReference>
<dbReference type="GO" id="GO:0008270">
    <property type="term" value="F:zinc ion binding"/>
    <property type="evidence" value="ECO:0007669"/>
    <property type="project" value="UniProtKB-UniRule"/>
</dbReference>
<evidence type="ECO:0000313" key="9">
    <source>
        <dbReference type="Proteomes" id="UP000289738"/>
    </source>
</evidence>
<dbReference type="Proteomes" id="UP000289738">
    <property type="component" value="Chromosome B05"/>
</dbReference>
<name>A0A444YZU8_ARAHY</name>
<dbReference type="PANTHER" id="PTHR31669">
    <property type="entry name" value="PROTEIN FAR1-RELATED SEQUENCE 10-RELATED"/>
    <property type="match status" value="1"/>
</dbReference>
<keyword evidence="2 6" id="KW-0479">Metal-binding</keyword>
<dbReference type="GO" id="GO:0005634">
    <property type="term" value="C:nucleus"/>
    <property type="evidence" value="ECO:0007669"/>
    <property type="project" value="UniProtKB-SubCell"/>
</dbReference>
<comment type="caution">
    <text evidence="8">The sequence shown here is derived from an EMBL/GenBank/DDBJ whole genome shotgun (WGS) entry which is preliminary data.</text>
</comment>
<evidence type="ECO:0000256" key="2">
    <source>
        <dbReference type="ARBA" id="ARBA00022723"/>
    </source>
</evidence>
<comment type="function">
    <text evidence="6">Putative transcription activator involved in regulating light control of development.</text>
</comment>
<evidence type="ECO:0000313" key="8">
    <source>
        <dbReference type="EMBL" id="RYR07459.1"/>
    </source>
</evidence>
<feature type="domain" description="SWIM-type" evidence="7">
    <location>
        <begin position="43"/>
        <end position="79"/>
    </location>
</feature>
<sequence length="161" mass="18487">MCILTKSSRKSKHNLEKRSTHSALGFTVYEVVEQVSNSTFNKFVVTYDGISGEVKCQCLLFESRGILCHHSLSALSFERVDKVAPKYILKRWSKNVKGRHTHIKSSHDEPLLEPRKSKQLTSILHCTYDNAIIEMQEYKAKSKEKYSLSHEDASLKDINEL</sequence>
<reference evidence="8 9" key="1">
    <citation type="submission" date="2019-01" db="EMBL/GenBank/DDBJ databases">
        <title>Sequencing of cultivated peanut Arachis hypogaea provides insights into genome evolution and oil improvement.</title>
        <authorList>
            <person name="Chen X."/>
        </authorList>
    </citation>
    <scope>NUCLEOTIDE SEQUENCE [LARGE SCALE GENOMIC DNA]</scope>
    <source>
        <strain evidence="9">cv. Fuhuasheng</strain>
        <tissue evidence="8">Leaves</tissue>
    </source>
</reference>
<evidence type="ECO:0000259" key="7">
    <source>
        <dbReference type="PROSITE" id="PS50966"/>
    </source>
</evidence>
<dbReference type="EMBL" id="SDMP01000015">
    <property type="protein sequence ID" value="RYR07459.1"/>
    <property type="molecule type" value="Genomic_DNA"/>
</dbReference>
<evidence type="ECO:0000256" key="5">
    <source>
        <dbReference type="PROSITE-ProRule" id="PRU00325"/>
    </source>
</evidence>
<dbReference type="InterPro" id="IPR031052">
    <property type="entry name" value="FHY3/FAR1"/>
</dbReference>
<organism evidence="8 9">
    <name type="scientific">Arachis hypogaea</name>
    <name type="common">Peanut</name>
    <dbReference type="NCBI Taxonomy" id="3818"/>
    <lineage>
        <taxon>Eukaryota</taxon>
        <taxon>Viridiplantae</taxon>
        <taxon>Streptophyta</taxon>
        <taxon>Embryophyta</taxon>
        <taxon>Tracheophyta</taxon>
        <taxon>Spermatophyta</taxon>
        <taxon>Magnoliopsida</taxon>
        <taxon>eudicotyledons</taxon>
        <taxon>Gunneridae</taxon>
        <taxon>Pentapetalae</taxon>
        <taxon>rosids</taxon>
        <taxon>fabids</taxon>
        <taxon>Fabales</taxon>
        <taxon>Fabaceae</taxon>
        <taxon>Papilionoideae</taxon>
        <taxon>50 kb inversion clade</taxon>
        <taxon>dalbergioids sensu lato</taxon>
        <taxon>Dalbergieae</taxon>
        <taxon>Pterocarpus clade</taxon>
        <taxon>Arachis</taxon>
    </lineage>
</organism>
<evidence type="ECO:0000256" key="4">
    <source>
        <dbReference type="ARBA" id="ARBA00022833"/>
    </source>
</evidence>
<evidence type="ECO:0000256" key="1">
    <source>
        <dbReference type="ARBA" id="ARBA00005889"/>
    </source>
</evidence>
<comment type="subcellular location">
    <subcellularLocation>
        <location evidence="6">Nucleus</location>
    </subcellularLocation>
</comment>
<dbReference type="InterPro" id="IPR007527">
    <property type="entry name" value="Znf_SWIM"/>
</dbReference>
<evidence type="ECO:0000256" key="3">
    <source>
        <dbReference type="ARBA" id="ARBA00022771"/>
    </source>
</evidence>
<dbReference type="InterPro" id="IPR006564">
    <property type="entry name" value="Znf_PMZ"/>
</dbReference>
<proteinExistence type="inferred from homology"/>
<keyword evidence="6" id="KW-0539">Nucleus</keyword>
<dbReference type="AlphaFoldDB" id="A0A444YZU8"/>
<accession>A0A444YZU8</accession>
<keyword evidence="3 5" id="KW-0863">Zinc-finger</keyword>
<dbReference type="GO" id="GO:0006355">
    <property type="term" value="P:regulation of DNA-templated transcription"/>
    <property type="evidence" value="ECO:0007669"/>
    <property type="project" value="UniProtKB-UniRule"/>
</dbReference>
<dbReference type="PROSITE" id="PS50966">
    <property type="entry name" value="ZF_SWIM"/>
    <property type="match status" value="1"/>
</dbReference>
<comment type="similarity">
    <text evidence="1 6">Belongs to the FHY3/FAR1 family.</text>
</comment>
<evidence type="ECO:0000256" key="6">
    <source>
        <dbReference type="RuleBase" id="RU367018"/>
    </source>
</evidence>
<gene>
    <name evidence="8" type="ORF">Ahy_B05g074815</name>
</gene>
<keyword evidence="4 6" id="KW-0862">Zinc</keyword>
<dbReference type="SMART" id="SM00575">
    <property type="entry name" value="ZnF_PMZ"/>
    <property type="match status" value="1"/>
</dbReference>